<gene>
    <name evidence="5" type="ORF">GCM10010990_32820</name>
</gene>
<comment type="caution">
    <text evidence="5">The sequence shown here is derived from an EMBL/GenBank/DDBJ whole genome shotgun (WGS) entry which is preliminary data.</text>
</comment>
<dbReference type="Gene3D" id="1.10.10.10">
    <property type="entry name" value="Winged helix-like DNA-binding domain superfamily/Winged helix DNA-binding domain"/>
    <property type="match status" value="1"/>
</dbReference>
<feature type="domain" description="HTH marR-type" evidence="4">
    <location>
        <begin position="15"/>
        <end position="151"/>
    </location>
</feature>
<dbReference type="EMBL" id="BMIP01000009">
    <property type="protein sequence ID" value="GGD80358.1"/>
    <property type="molecule type" value="Genomic_DNA"/>
</dbReference>
<dbReference type="RefSeq" id="WP_066770803.1">
    <property type="nucleotide sequence ID" value="NZ_BMIP01000009.1"/>
</dbReference>
<organism evidence="5 6">
    <name type="scientific">Croceicoccus mobilis</name>
    <dbReference type="NCBI Taxonomy" id="1703339"/>
    <lineage>
        <taxon>Bacteria</taxon>
        <taxon>Pseudomonadati</taxon>
        <taxon>Pseudomonadota</taxon>
        <taxon>Alphaproteobacteria</taxon>
        <taxon>Sphingomonadales</taxon>
        <taxon>Erythrobacteraceae</taxon>
        <taxon>Croceicoccus</taxon>
    </lineage>
</organism>
<dbReference type="SUPFAM" id="SSF46785">
    <property type="entry name" value="Winged helix' DNA-binding domain"/>
    <property type="match status" value="1"/>
</dbReference>
<dbReference type="PROSITE" id="PS01117">
    <property type="entry name" value="HTH_MARR_1"/>
    <property type="match status" value="1"/>
</dbReference>
<reference evidence="5" key="2">
    <citation type="submission" date="2020-09" db="EMBL/GenBank/DDBJ databases">
        <authorList>
            <person name="Sun Q."/>
            <person name="Zhou Y."/>
        </authorList>
    </citation>
    <scope>NUCLEOTIDE SEQUENCE</scope>
    <source>
        <strain evidence="5">CGMCC 1.15360</strain>
    </source>
</reference>
<dbReference type="PROSITE" id="PS50995">
    <property type="entry name" value="HTH_MARR_2"/>
    <property type="match status" value="1"/>
</dbReference>
<dbReference type="InterPro" id="IPR036390">
    <property type="entry name" value="WH_DNA-bd_sf"/>
</dbReference>
<dbReference type="Proteomes" id="UP000612349">
    <property type="component" value="Unassembled WGS sequence"/>
</dbReference>
<dbReference type="AlphaFoldDB" id="A0A916Z8K9"/>
<dbReference type="InterPro" id="IPR000835">
    <property type="entry name" value="HTH_MarR-typ"/>
</dbReference>
<keyword evidence="2" id="KW-0238">DNA-binding</keyword>
<reference evidence="5" key="1">
    <citation type="journal article" date="2014" name="Int. J. Syst. Evol. Microbiol.">
        <title>Complete genome sequence of Corynebacterium casei LMG S-19264T (=DSM 44701T), isolated from a smear-ripened cheese.</title>
        <authorList>
            <consortium name="US DOE Joint Genome Institute (JGI-PGF)"/>
            <person name="Walter F."/>
            <person name="Albersmeier A."/>
            <person name="Kalinowski J."/>
            <person name="Ruckert C."/>
        </authorList>
    </citation>
    <scope>NUCLEOTIDE SEQUENCE</scope>
    <source>
        <strain evidence="5">CGMCC 1.15360</strain>
    </source>
</reference>
<evidence type="ECO:0000259" key="4">
    <source>
        <dbReference type="PROSITE" id="PS50995"/>
    </source>
</evidence>
<name>A0A916Z8K9_9SPHN</name>
<dbReference type="InterPro" id="IPR036388">
    <property type="entry name" value="WH-like_DNA-bd_sf"/>
</dbReference>
<evidence type="ECO:0000313" key="6">
    <source>
        <dbReference type="Proteomes" id="UP000612349"/>
    </source>
</evidence>
<dbReference type="InterPro" id="IPR039422">
    <property type="entry name" value="MarR/SlyA-like"/>
</dbReference>
<protein>
    <recommendedName>
        <fullName evidence="4">HTH marR-type domain-containing protein</fullName>
    </recommendedName>
</protein>
<evidence type="ECO:0000313" key="5">
    <source>
        <dbReference type="EMBL" id="GGD80358.1"/>
    </source>
</evidence>
<dbReference type="PANTHER" id="PTHR33164:SF43">
    <property type="entry name" value="HTH-TYPE TRANSCRIPTIONAL REPRESSOR YETL"/>
    <property type="match status" value="1"/>
</dbReference>
<keyword evidence="1" id="KW-0805">Transcription regulation</keyword>
<dbReference type="GO" id="GO:0006950">
    <property type="term" value="P:response to stress"/>
    <property type="evidence" value="ECO:0007669"/>
    <property type="project" value="TreeGrafter"/>
</dbReference>
<evidence type="ECO:0000256" key="3">
    <source>
        <dbReference type="ARBA" id="ARBA00023163"/>
    </source>
</evidence>
<sequence>MLAARDEVENVDPIKSSLPYLLQVAGRLQGALYSGRTASCEVTPAGAYVLYELSQREPLTPKDLSERLRLGPAAIGQTLTRLERDGFITRRRSTSDRRWVEVMMTDLGRETEPRLREASEVLIAEVQAVLGPDGERALRETLLQLIAFLGDKAAEEGAINRARIAKVTGSDM</sequence>
<evidence type="ECO:0000256" key="1">
    <source>
        <dbReference type="ARBA" id="ARBA00023015"/>
    </source>
</evidence>
<dbReference type="GO" id="GO:0003677">
    <property type="term" value="F:DNA binding"/>
    <property type="evidence" value="ECO:0007669"/>
    <property type="project" value="UniProtKB-KW"/>
</dbReference>
<keyword evidence="6" id="KW-1185">Reference proteome</keyword>
<accession>A0A916Z8K9</accession>
<dbReference type="PANTHER" id="PTHR33164">
    <property type="entry name" value="TRANSCRIPTIONAL REGULATOR, MARR FAMILY"/>
    <property type="match status" value="1"/>
</dbReference>
<dbReference type="SMART" id="SM00347">
    <property type="entry name" value="HTH_MARR"/>
    <property type="match status" value="1"/>
</dbReference>
<proteinExistence type="predicted"/>
<dbReference type="GO" id="GO:0003700">
    <property type="term" value="F:DNA-binding transcription factor activity"/>
    <property type="evidence" value="ECO:0007669"/>
    <property type="project" value="InterPro"/>
</dbReference>
<evidence type="ECO:0000256" key="2">
    <source>
        <dbReference type="ARBA" id="ARBA00023125"/>
    </source>
</evidence>
<dbReference type="InterPro" id="IPR023187">
    <property type="entry name" value="Tscrpt_reg_MarR-type_CS"/>
</dbReference>
<dbReference type="PRINTS" id="PR00598">
    <property type="entry name" value="HTHMARR"/>
</dbReference>
<keyword evidence="3" id="KW-0804">Transcription</keyword>
<dbReference type="Pfam" id="PF01047">
    <property type="entry name" value="MarR"/>
    <property type="match status" value="1"/>
</dbReference>